<keyword evidence="3" id="KW-0460">Magnesium</keyword>
<dbReference type="GO" id="GO:0016836">
    <property type="term" value="F:hydro-lyase activity"/>
    <property type="evidence" value="ECO:0007669"/>
    <property type="project" value="TreeGrafter"/>
</dbReference>
<dbReference type="InterPro" id="IPR036849">
    <property type="entry name" value="Enolase-like_C_sf"/>
</dbReference>
<dbReference type="EMBL" id="FLUO01000003">
    <property type="protein sequence ID" value="SBW12846.1"/>
    <property type="molecule type" value="Genomic_DNA"/>
</dbReference>
<proteinExistence type="predicted"/>
<dbReference type="CDD" id="cd03316">
    <property type="entry name" value="MR_like"/>
    <property type="match status" value="1"/>
</dbReference>
<dbReference type="GO" id="GO:0009063">
    <property type="term" value="P:amino acid catabolic process"/>
    <property type="evidence" value="ECO:0007669"/>
    <property type="project" value="InterPro"/>
</dbReference>
<dbReference type="Gene3D" id="3.20.20.120">
    <property type="entry name" value="Enolase-like C-terminal domain"/>
    <property type="match status" value="1"/>
</dbReference>
<dbReference type="InterPro" id="IPR029017">
    <property type="entry name" value="Enolase-like_N"/>
</dbReference>
<feature type="domain" description="Mandelate racemase/muconate lactonizing enzyme C-terminal" evidence="4">
    <location>
        <begin position="152"/>
        <end position="250"/>
    </location>
</feature>
<evidence type="ECO:0000259" key="4">
    <source>
        <dbReference type="SMART" id="SM00922"/>
    </source>
</evidence>
<reference evidence="5" key="1">
    <citation type="submission" date="2016-04" db="EMBL/GenBank/DDBJ databases">
        <authorList>
            <person name="Evans L.H."/>
            <person name="Alamgir A."/>
            <person name="Owens N."/>
            <person name="Weber N.D."/>
            <person name="Virtaneva K."/>
            <person name="Barbian K."/>
            <person name="Babar A."/>
            <person name="Rosenke K."/>
        </authorList>
    </citation>
    <scope>NUCLEOTIDE SEQUENCE</scope>
    <source>
        <strain evidence="5">86</strain>
    </source>
</reference>
<dbReference type="InterPro" id="IPR046945">
    <property type="entry name" value="RHMD-like"/>
</dbReference>
<dbReference type="SUPFAM" id="SSF51604">
    <property type="entry name" value="Enolase C-terminal domain-like"/>
    <property type="match status" value="1"/>
</dbReference>
<sequence>MKITALKPFILHVPVSKSVIGDSTHTITHWGMPGVIVETDAGVFGTGYTGTHADIVTDRLIVAIIAEVFGPMLIGKDPAEVRALHTAMTKSSTNIWVGRGGLLQMAISAIDIALWDLKAKAAEQPLWKLFGGAADAKVEAYNTDCGWLVRSEAELVADCKEMIFEKGFGAVKMKIGKPDPKEDLRRVAAVRRAIGDGAKLMVDVNGKWDIATARQYAPRLAEFDITWLEEPMWHDDVDGHRRLAETITTPIALGELLYEIDSFRAFVLAGAVHYLQPDATRCGGLSAVWQIADLGQAFHLPVTPHHGDMMQAQLHLVMAHPACALLEYIPWTLGCFVDPVVVENGVYRAPAAPGAGTTLKPETFDRYAVK</sequence>
<evidence type="ECO:0000256" key="1">
    <source>
        <dbReference type="ARBA" id="ARBA00001946"/>
    </source>
</evidence>
<dbReference type="PANTHER" id="PTHR13794:SF58">
    <property type="entry name" value="MITOCHONDRIAL ENOLASE SUPERFAMILY MEMBER 1"/>
    <property type="match status" value="1"/>
</dbReference>
<accession>A0A212KM91</accession>
<dbReference type="Gene3D" id="3.30.390.10">
    <property type="entry name" value="Enolase-like, N-terminal domain"/>
    <property type="match status" value="1"/>
</dbReference>
<protein>
    <submittedName>
        <fullName evidence="5">Mandelate racemase / muconate lactonizing enzyme, N-terminal domain protein</fullName>
    </submittedName>
</protein>
<evidence type="ECO:0000313" key="5">
    <source>
        <dbReference type="EMBL" id="SBW12846.1"/>
    </source>
</evidence>
<dbReference type="SFLD" id="SFLDS00001">
    <property type="entry name" value="Enolase"/>
    <property type="match status" value="1"/>
</dbReference>
<evidence type="ECO:0000256" key="3">
    <source>
        <dbReference type="ARBA" id="ARBA00022842"/>
    </source>
</evidence>
<dbReference type="SMART" id="SM00922">
    <property type="entry name" value="MR_MLE"/>
    <property type="match status" value="1"/>
</dbReference>
<dbReference type="SFLD" id="SFLDG00179">
    <property type="entry name" value="mandelate_racemase"/>
    <property type="match status" value="1"/>
</dbReference>
<dbReference type="Pfam" id="PF02746">
    <property type="entry name" value="MR_MLE_N"/>
    <property type="match status" value="1"/>
</dbReference>
<dbReference type="PROSITE" id="PS00908">
    <property type="entry name" value="MR_MLE_1"/>
    <property type="match status" value="1"/>
</dbReference>
<dbReference type="GO" id="GO:0000287">
    <property type="term" value="F:magnesium ion binding"/>
    <property type="evidence" value="ECO:0007669"/>
    <property type="project" value="TreeGrafter"/>
</dbReference>
<dbReference type="GO" id="GO:0016052">
    <property type="term" value="P:carbohydrate catabolic process"/>
    <property type="evidence" value="ECO:0007669"/>
    <property type="project" value="TreeGrafter"/>
</dbReference>
<dbReference type="AlphaFoldDB" id="A0A212KM91"/>
<dbReference type="InterPro" id="IPR018110">
    <property type="entry name" value="Mandel_Rmase/mucon_lact_enz_CS"/>
</dbReference>
<evidence type="ECO:0000256" key="2">
    <source>
        <dbReference type="ARBA" id="ARBA00022723"/>
    </source>
</evidence>
<dbReference type="SUPFAM" id="SSF54826">
    <property type="entry name" value="Enolase N-terminal domain-like"/>
    <property type="match status" value="1"/>
</dbReference>
<name>A0A212KM91_9PROT</name>
<dbReference type="Pfam" id="PF13378">
    <property type="entry name" value="MR_MLE_C"/>
    <property type="match status" value="1"/>
</dbReference>
<dbReference type="InterPro" id="IPR029065">
    <property type="entry name" value="Enolase_C-like"/>
</dbReference>
<organism evidence="5">
    <name type="scientific">uncultured Alphaproteobacteria bacterium</name>
    <dbReference type="NCBI Taxonomy" id="91750"/>
    <lineage>
        <taxon>Bacteria</taxon>
        <taxon>Pseudomonadati</taxon>
        <taxon>Pseudomonadota</taxon>
        <taxon>Alphaproteobacteria</taxon>
        <taxon>environmental samples</taxon>
    </lineage>
</organism>
<dbReference type="PANTHER" id="PTHR13794">
    <property type="entry name" value="ENOLASE SUPERFAMILY, MANDELATE RACEMASE"/>
    <property type="match status" value="1"/>
</dbReference>
<comment type="cofactor">
    <cofactor evidence="1">
        <name>Mg(2+)</name>
        <dbReference type="ChEBI" id="CHEBI:18420"/>
    </cofactor>
</comment>
<dbReference type="InterPro" id="IPR013341">
    <property type="entry name" value="Mandelate_racemase_N_dom"/>
</dbReference>
<gene>
    <name evidence="5" type="ORF">KL86APRO_30337</name>
</gene>
<dbReference type="PROSITE" id="PS00909">
    <property type="entry name" value="MR_MLE_2"/>
    <property type="match status" value="1"/>
</dbReference>
<dbReference type="InterPro" id="IPR013342">
    <property type="entry name" value="Mandelate_racemase_C"/>
</dbReference>
<keyword evidence="2" id="KW-0479">Metal-binding</keyword>